<accession>A0A1Y0I608</accession>
<name>A0A1Y0I608_9GAMM</name>
<dbReference type="InterPro" id="IPR006664">
    <property type="entry name" value="OMP_bac"/>
</dbReference>
<gene>
    <name evidence="7" type="ORF">OLMES_1595</name>
</gene>
<dbReference type="InterPro" id="IPR036737">
    <property type="entry name" value="OmpA-like_sf"/>
</dbReference>
<reference evidence="7 8" key="1">
    <citation type="submission" date="2017-05" db="EMBL/GenBank/DDBJ databases">
        <title>Genomic insights into alkan degradation activity of Oleiphilus messinensis.</title>
        <authorList>
            <person name="Kozyavkin S.A."/>
            <person name="Slesarev A.I."/>
            <person name="Golyshin P.N."/>
            <person name="Korzhenkov A."/>
            <person name="Golyshina O.N."/>
            <person name="Toshchakov S.V."/>
        </authorList>
    </citation>
    <scope>NUCLEOTIDE SEQUENCE [LARGE SCALE GENOMIC DNA]</scope>
    <source>
        <strain evidence="7 8">ME102</strain>
    </source>
</reference>
<evidence type="ECO:0000256" key="4">
    <source>
        <dbReference type="PROSITE-ProRule" id="PRU00473"/>
    </source>
</evidence>
<dbReference type="PANTHER" id="PTHR30329:SF21">
    <property type="entry name" value="LIPOPROTEIN YIAD-RELATED"/>
    <property type="match status" value="1"/>
</dbReference>
<evidence type="ECO:0000256" key="2">
    <source>
        <dbReference type="ARBA" id="ARBA00023136"/>
    </source>
</evidence>
<keyword evidence="8" id="KW-1185">Reference proteome</keyword>
<evidence type="ECO:0000313" key="7">
    <source>
        <dbReference type="EMBL" id="ARU55670.1"/>
    </source>
</evidence>
<dbReference type="RefSeq" id="WP_087460747.1">
    <property type="nucleotide sequence ID" value="NZ_CP021425.1"/>
</dbReference>
<dbReference type="GO" id="GO:0009279">
    <property type="term" value="C:cell outer membrane"/>
    <property type="evidence" value="ECO:0007669"/>
    <property type="project" value="UniProtKB-SubCell"/>
</dbReference>
<dbReference type="KEGG" id="ome:OLMES_1595"/>
<keyword evidence="2 4" id="KW-0472">Membrane</keyword>
<evidence type="ECO:0000256" key="5">
    <source>
        <dbReference type="SAM" id="MobiDB-lite"/>
    </source>
</evidence>
<proteinExistence type="predicted"/>
<dbReference type="OrthoDB" id="9782229at2"/>
<evidence type="ECO:0000256" key="1">
    <source>
        <dbReference type="ARBA" id="ARBA00004442"/>
    </source>
</evidence>
<dbReference type="SUPFAM" id="SSF103088">
    <property type="entry name" value="OmpA-like"/>
    <property type="match status" value="1"/>
</dbReference>
<comment type="subcellular location">
    <subcellularLocation>
        <location evidence="1">Cell outer membrane</location>
    </subcellularLocation>
</comment>
<dbReference type="PRINTS" id="PR01021">
    <property type="entry name" value="OMPADOMAIN"/>
</dbReference>
<evidence type="ECO:0000313" key="8">
    <source>
        <dbReference type="Proteomes" id="UP000196027"/>
    </source>
</evidence>
<organism evidence="7 8">
    <name type="scientific">Oleiphilus messinensis</name>
    <dbReference type="NCBI Taxonomy" id="141451"/>
    <lineage>
        <taxon>Bacteria</taxon>
        <taxon>Pseudomonadati</taxon>
        <taxon>Pseudomonadota</taxon>
        <taxon>Gammaproteobacteria</taxon>
        <taxon>Oceanospirillales</taxon>
        <taxon>Oleiphilaceae</taxon>
        <taxon>Oleiphilus</taxon>
    </lineage>
</organism>
<evidence type="ECO:0000259" key="6">
    <source>
        <dbReference type="PROSITE" id="PS51123"/>
    </source>
</evidence>
<feature type="region of interest" description="Disordered" evidence="5">
    <location>
        <begin position="379"/>
        <end position="399"/>
    </location>
</feature>
<feature type="domain" description="OmpA-like" evidence="6">
    <location>
        <begin position="298"/>
        <end position="411"/>
    </location>
</feature>
<dbReference type="InterPro" id="IPR050330">
    <property type="entry name" value="Bact_OuterMem_StrucFunc"/>
</dbReference>
<dbReference type="InterPro" id="IPR006665">
    <property type="entry name" value="OmpA-like"/>
</dbReference>
<evidence type="ECO:0000256" key="3">
    <source>
        <dbReference type="ARBA" id="ARBA00023237"/>
    </source>
</evidence>
<keyword evidence="3" id="KW-0998">Cell outer membrane</keyword>
<dbReference type="AlphaFoldDB" id="A0A1Y0I608"/>
<dbReference type="Proteomes" id="UP000196027">
    <property type="component" value="Chromosome"/>
</dbReference>
<dbReference type="PANTHER" id="PTHR30329">
    <property type="entry name" value="STATOR ELEMENT OF FLAGELLAR MOTOR COMPLEX"/>
    <property type="match status" value="1"/>
</dbReference>
<sequence>MNFIGIRFCVISLLVSLAAGVGLPVLASEHLRQQVDYLSFAQGAVPVSLGGVAEELRIGLSHALMAIDGDVRGFVLTPKPGNAQSEVVFVYQLPALTRFSAFSVPNVLETPSPSQTFIRNIEIAGSNTSAEGPYQKLGTVTLSTHDKKGETTTFVVAGEIPVRWVRVSLSGGIDIQRDKTFLEFSEIIGHGRQDAVPLSQTFTGKWKGRGVLLELKQEDNRVSGCYDREGALEGTITGNILRATGRTTPAGIPSSFVLGTGANGEIFGVRSTNGAPFKLYQGESAQQVTTACSEKPVAPPGCGAILHGIQFDFDSARIRPESGALLDALAVGLKTAEASRITVIGHTSSEGSDTYNQGLSERRAKSVVAALVDRDLRKPIAASGQGEQDPIADNNTEAGRSLNRRVEIACD</sequence>
<dbReference type="EMBL" id="CP021425">
    <property type="protein sequence ID" value="ARU55670.1"/>
    <property type="molecule type" value="Genomic_DNA"/>
</dbReference>
<dbReference type="CDD" id="cd07185">
    <property type="entry name" value="OmpA_C-like"/>
    <property type="match status" value="1"/>
</dbReference>
<dbReference type="Pfam" id="PF00691">
    <property type="entry name" value="OmpA"/>
    <property type="match status" value="1"/>
</dbReference>
<dbReference type="PROSITE" id="PS51123">
    <property type="entry name" value="OMPA_2"/>
    <property type="match status" value="1"/>
</dbReference>
<protein>
    <submittedName>
        <fullName evidence="7">OmpA family protein</fullName>
    </submittedName>
</protein>
<dbReference type="Gene3D" id="3.30.1330.60">
    <property type="entry name" value="OmpA-like domain"/>
    <property type="match status" value="1"/>
</dbReference>